<keyword evidence="3" id="KW-1185">Reference proteome</keyword>
<feature type="compositionally biased region" description="Basic and acidic residues" evidence="1">
    <location>
        <begin position="48"/>
        <end position="68"/>
    </location>
</feature>
<dbReference type="Proteomes" id="UP001266305">
    <property type="component" value="Unassembled WGS sequence"/>
</dbReference>
<reference evidence="2 3" key="1">
    <citation type="submission" date="2023-05" db="EMBL/GenBank/DDBJ databases">
        <title>B98-5 Cell Line De Novo Hybrid Assembly: An Optical Mapping Approach.</title>
        <authorList>
            <person name="Kananen K."/>
            <person name="Auerbach J.A."/>
            <person name="Kautto E."/>
            <person name="Blachly J.S."/>
        </authorList>
    </citation>
    <scope>NUCLEOTIDE SEQUENCE [LARGE SCALE GENOMIC DNA]</scope>
    <source>
        <strain evidence="2">B95-8</strain>
        <tissue evidence="2">Cell line</tissue>
    </source>
</reference>
<comment type="caution">
    <text evidence="2">The sequence shown here is derived from an EMBL/GenBank/DDBJ whole genome shotgun (WGS) entry which is preliminary data.</text>
</comment>
<evidence type="ECO:0000313" key="2">
    <source>
        <dbReference type="EMBL" id="KAK2098306.1"/>
    </source>
</evidence>
<gene>
    <name evidence="2" type="ORF">P7K49_023757</name>
</gene>
<evidence type="ECO:0000256" key="1">
    <source>
        <dbReference type="SAM" id="MobiDB-lite"/>
    </source>
</evidence>
<protein>
    <submittedName>
        <fullName evidence="2">Uncharacterized protein</fullName>
    </submittedName>
</protein>
<name>A0ABQ9UMK4_SAGOE</name>
<organism evidence="2 3">
    <name type="scientific">Saguinus oedipus</name>
    <name type="common">Cotton-top tamarin</name>
    <name type="synonym">Oedipomidas oedipus</name>
    <dbReference type="NCBI Taxonomy" id="9490"/>
    <lineage>
        <taxon>Eukaryota</taxon>
        <taxon>Metazoa</taxon>
        <taxon>Chordata</taxon>
        <taxon>Craniata</taxon>
        <taxon>Vertebrata</taxon>
        <taxon>Euteleostomi</taxon>
        <taxon>Mammalia</taxon>
        <taxon>Eutheria</taxon>
        <taxon>Euarchontoglires</taxon>
        <taxon>Primates</taxon>
        <taxon>Haplorrhini</taxon>
        <taxon>Platyrrhini</taxon>
        <taxon>Cebidae</taxon>
        <taxon>Callitrichinae</taxon>
        <taxon>Saguinus</taxon>
    </lineage>
</organism>
<feature type="region of interest" description="Disordered" evidence="1">
    <location>
        <begin position="1"/>
        <end position="70"/>
    </location>
</feature>
<sequence length="86" mass="9542">MMNRMTPDQERAPASEPVWERPWSVEEIRRSSQSWSLAADAGVRGGPRGREGGRGDARPARGRTEPRLLLHPGRRVACPLRNTGPS</sequence>
<evidence type="ECO:0000313" key="3">
    <source>
        <dbReference type="Proteomes" id="UP001266305"/>
    </source>
</evidence>
<accession>A0ABQ9UMK4</accession>
<proteinExistence type="predicted"/>
<dbReference type="EMBL" id="JASSZA010000011">
    <property type="protein sequence ID" value="KAK2098306.1"/>
    <property type="molecule type" value="Genomic_DNA"/>
</dbReference>